<dbReference type="Gramene" id="TVU26690">
    <property type="protein sequence ID" value="TVU26690"/>
    <property type="gene ID" value="EJB05_29246"/>
</dbReference>
<feature type="non-terminal residue" evidence="3">
    <location>
        <position position="1"/>
    </location>
</feature>
<comment type="caution">
    <text evidence="3">The sequence shown here is derived from an EMBL/GenBank/DDBJ whole genome shotgun (WGS) entry which is preliminary data.</text>
</comment>
<sequence length="108" mass="12799">MQYEYLRMYLNHNICCPRCLEPFLAKELPMFPTQTYEKVRREREEAQAEIRTEESLSRNHNPLKRHSGAGCMVVPVIVEITISKEMLPTQRQQFLCRSPELRATQEET</sequence>
<feature type="non-terminal residue" evidence="3">
    <location>
        <position position="108"/>
    </location>
</feature>
<gene>
    <name evidence="3" type="ORF">EJB05_29246</name>
</gene>
<organism evidence="3 4">
    <name type="scientific">Eragrostis curvula</name>
    <name type="common">weeping love grass</name>
    <dbReference type="NCBI Taxonomy" id="38414"/>
    <lineage>
        <taxon>Eukaryota</taxon>
        <taxon>Viridiplantae</taxon>
        <taxon>Streptophyta</taxon>
        <taxon>Embryophyta</taxon>
        <taxon>Tracheophyta</taxon>
        <taxon>Spermatophyta</taxon>
        <taxon>Magnoliopsida</taxon>
        <taxon>Liliopsida</taxon>
        <taxon>Poales</taxon>
        <taxon>Poaceae</taxon>
        <taxon>PACMAD clade</taxon>
        <taxon>Chloridoideae</taxon>
        <taxon>Eragrostideae</taxon>
        <taxon>Eragrostidinae</taxon>
        <taxon>Eragrostis</taxon>
    </lineage>
</organism>
<dbReference type="AlphaFoldDB" id="A0A5J9UUE6"/>
<name>A0A5J9UUE6_9POAL</name>
<reference evidence="3 4" key="1">
    <citation type="journal article" date="2019" name="Sci. Rep.">
        <title>A high-quality genome of Eragrostis curvula grass provides insights into Poaceae evolution and supports new strategies to enhance forage quality.</title>
        <authorList>
            <person name="Carballo J."/>
            <person name="Santos B.A.C.M."/>
            <person name="Zappacosta D."/>
            <person name="Garbus I."/>
            <person name="Selva J.P."/>
            <person name="Gallo C.A."/>
            <person name="Diaz A."/>
            <person name="Albertini E."/>
            <person name="Caccamo M."/>
            <person name="Echenique V."/>
        </authorList>
    </citation>
    <scope>NUCLEOTIDE SEQUENCE [LARGE SCALE GENOMIC DNA]</scope>
    <source>
        <strain evidence="4">cv. Victoria</strain>
        <tissue evidence="3">Leaf</tissue>
    </source>
</reference>
<evidence type="ECO:0000256" key="1">
    <source>
        <dbReference type="SAM" id="MobiDB-lite"/>
    </source>
</evidence>
<dbReference type="InterPro" id="IPR056988">
    <property type="entry name" value="Zn_ribbon_pln"/>
</dbReference>
<feature type="compositionally biased region" description="Basic and acidic residues" evidence="1">
    <location>
        <begin position="40"/>
        <end position="57"/>
    </location>
</feature>
<dbReference type="OrthoDB" id="10604332at2759"/>
<dbReference type="EMBL" id="RWGY01000013">
    <property type="protein sequence ID" value="TVU26690.1"/>
    <property type="molecule type" value="Genomic_DNA"/>
</dbReference>
<accession>A0A5J9UUE6</accession>
<dbReference type="Pfam" id="PF23551">
    <property type="entry name" value="Zn_ribbon_20"/>
    <property type="match status" value="1"/>
</dbReference>
<feature type="domain" description="Zinc beta-ribbon" evidence="2">
    <location>
        <begin position="1"/>
        <end position="25"/>
    </location>
</feature>
<evidence type="ECO:0000313" key="4">
    <source>
        <dbReference type="Proteomes" id="UP000324897"/>
    </source>
</evidence>
<feature type="region of interest" description="Disordered" evidence="1">
    <location>
        <begin position="40"/>
        <end position="63"/>
    </location>
</feature>
<keyword evidence="4" id="KW-1185">Reference proteome</keyword>
<proteinExistence type="predicted"/>
<protein>
    <recommendedName>
        <fullName evidence="2">Zinc beta-ribbon domain-containing protein</fullName>
    </recommendedName>
</protein>
<evidence type="ECO:0000313" key="3">
    <source>
        <dbReference type="EMBL" id="TVU26690.1"/>
    </source>
</evidence>
<dbReference type="Proteomes" id="UP000324897">
    <property type="component" value="Chromosome 2"/>
</dbReference>
<evidence type="ECO:0000259" key="2">
    <source>
        <dbReference type="Pfam" id="PF23551"/>
    </source>
</evidence>